<proteinExistence type="predicted"/>
<evidence type="ECO:0000313" key="1">
    <source>
        <dbReference type="EMBL" id="QCI79434.1"/>
    </source>
</evidence>
<evidence type="ECO:0000313" key="2">
    <source>
        <dbReference type="Proteomes" id="UP000298714"/>
    </source>
</evidence>
<dbReference type="EMBL" id="CP039704">
    <property type="protein sequence ID" value="QCI79434.1"/>
    <property type="molecule type" value="Genomic_DNA"/>
</dbReference>
<dbReference type="KEGG" id="hgn:E6W36_07375"/>
<reference evidence="2" key="1">
    <citation type="submission" date="2019-04" db="EMBL/GenBank/DDBJ databases">
        <title>Complete genome sequence of Sphingomonas sp. W1-2-3.</title>
        <authorList>
            <person name="Im W.T."/>
        </authorList>
    </citation>
    <scope>NUCLEOTIDE SEQUENCE [LARGE SCALE GENOMIC DNA]</scope>
    <source>
        <strain evidence="2">W1-2-3</strain>
    </source>
</reference>
<dbReference type="Proteomes" id="UP000298714">
    <property type="component" value="Chromosome"/>
</dbReference>
<keyword evidence="2" id="KW-1185">Reference proteome</keyword>
<name>A0A4D7C142_9SPHN</name>
<dbReference type="AlphaFoldDB" id="A0A4D7C142"/>
<gene>
    <name evidence="1" type="ORF">E6W36_07375</name>
</gene>
<protein>
    <submittedName>
        <fullName evidence="1">Uncharacterized protein</fullName>
    </submittedName>
</protein>
<organism evidence="1 2">
    <name type="scientific">Hankyongella ginsenosidimutans</name>
    <dbReference type="NCBI Taxonomy" id="1763828"/>
    <lineage>
        <taxon>Bacteria</taxon>
        <taxon>Pseudomonadati</taxon>
        <taxon>Pseudomonadota</taxon>
        <taxon>Alphaproteobacteria</taxon>
        <taxon>Sphingomonadales</taxon>
        <taxon>Sphingomonadaceae</taxon>
        <taxon>Hankyongella</taxon>
    </lineage>
</organism>
<sequence length="84" mass="9318">MRAWRLIRRDLALAWSSGTALALAFFLAVGVMTPFAVGRIRRCLGGSPAAASGLRFSWRRCLGWSGCCSRTWRMARSNNGRQRG</sequence>
<accession>A0A4D7C142</accession>